<keyword evidence="5" id="KW-0653">Protein transport</keyword>
<reference evidence="10" key="2">
    <citation type="submission" date="2013-09" db="EMBL/GenBank/DDBJ databases">
        <authorList>
            <person name="Wang G."/>
            <person name="Yang Y."/>
            <person name="Su Y."/>
        </authorList>
    </citation>
    <scope>NUCLEOTIDE SEQUENCE</scope>
    <source>
        <strain evidence="10">ATCC 39006</strain>
    </source>
</reference>
<dbReference type="InterPro" id="IPR016419">
    <property type="entry name" value="Prepilin_Pept-dep_B_prd"/>
</dbReference>
<evidence type="ECO:0000313" key="12">
    <source>
        <dbReference type="Proteomes" id="UP000233778"/>
    </source>
</evidence>
<dbReference type="NCBIfam" id="NF007848">
    <property type="entry name" value="PRK10557.1"/>
    <property type="match status" value="1"/>
</dbReference>
<keyword evidence="4 8" id="KW-0812">Transmembrane</keyword>
<evidence type="ECO:0000256" key="2">
    <source>
        <dbReference type="ARBA" id="ARBA00022448"/>
    </source>
</evidence>
<dbReference type="STRING" id="104623.Ser39006_01575"/>
<evidence type="ECO:0000256" key="5">
    <source>
        <dbReference type="ARBA" id="ARBA00022927"/>
    </source>
</evidence>
<dbReference type="InterPro" id="IPR012902">
    <property type="entry name" value="N_methyl_site"/>
</dbReference>
<sequence length="201" mass="22553">MLNNHNHNQCGQSGFTLLEMMVALGLSSLIILSTAQIYPVLRAQSQNSAHYFRLEQLLSQALFSIEKDIRRAGFCAGTCNGSALTLIPDTVNPAQNCLTVAYDVNRNGQWDETDQPEAEFFSYRLRSGALEVQTGRSLCQGERWEKLLDPDEVTITQFQVLPQSGGDNARYTIQLAGYWSRRPEIKQQVGRLVVRLNDEKG</sequence>
<accession>A0A2I5TNK5</accession>
<dbReference type="PANTHER" id="PTHR39583">
    <property type="entry name" value="TYPE II SECRETION SYSTEM PROTEIN J-RELATED"/>
    <property type="match status" value="1"/>
</dbReference>
<comment type="subcellular location">
    <subcellularLocation>
        <location evidence="1">Membrane</location>
        <topology evidence="1">Single-pass membrane protein</topology>
    </subcellularLocation>
</comment>
<dbReference type="NCBIfam" id="TIGR02532">
    <property type="entry name" value="IV_pilin_GFxxxE"/>
    <property type="match status" value="1"/>
</dbReference>
<keyword evidence="3" id="KW-0488">Methylation</keyword>
<dbReference type="EMBL" id="CP025084">
    <property type="protein sequence ID" value="AUH06145.1"/>
    <property type="molecule type" value="Genomic_DNA"/>
</dbReference>
<dbReference type="GO" id="GO:0016020">
    <property type="term" value="C:membrane"/>
    <property type="evidence" value="ECO:0007669"/>
    <property type="project" value="UniProtKB-SubCell"/>
</dbReference>
<dbReference type="PROSITE" id="PS00409">
    <property type="entry name" value="PROKAR_NTER_METHYL"/>
    <property type="match status" value="1"/>
</dbReference>
<evidence type="ECO:0000313" key="10">
    <source>
        <dbReference type="EMBL" id="AUH06145.1"/>
    </source>
</evidence>
<feature type="transmembrane region" description="Helical" evidence="8">
    <location>
        <begin position="20"/>
        <end position="41"/>
    </location>
</feature>
<dbReference type="EMBL" id="CP025085">
    <property type="protein sequence ID" value="AUH01822.1"/>
    <property type="molecule type" value="Genomic_DNA"/>
</dbReference>
<gene>
    <name evidence="9" type="ORF">CWC46_19650</name>
    <name evidence="10" type="ORF">Ser39006_019650</name>
</gene>
<dbReference type="AlphaFoldDB" id="A0A2I5TNK5"/>
<reference evidence="10" key="4">
    <citation type="submission" date="2017-11" db="EMBL/GenBank/DDBJ databases">
        <title>Complete genome sequence of Serratia sp. ATCC 39006.</title>
        <authorList>
            <person name="Hampton H.G."/>
            <person name="Jackson S.A."/>
            <person name="Jauregui R."/>
            <person name="Poulter G.T.M."/>
            <person name="Salmond G.P.C."/>
            <person name="Fineran P.C."/>
        </authorList>
    </citation>
    <scope>NUCLEOTIDE SEQUENCE</scope>
    <source>
        <strain evidence="10">ATCC 39006</strain>
    </source>
</reference>
<keyword evidence="11" id="KW-1185">Reference proteome</keyword>
<evidence type="ECO:0000256" key="3">
    <source>
        <dbReference type="ARBA" id="ARBA00022481"/>
    </source>
</evidence>
<keyword evidence="7 8" id="KW-0472">Membrane</keyword>
<dbReference type="KEGG" id="sera:Ser39006_019650"/>
<evidence type="ECO:0000256" key="6">
    <source>
        <dbReference type="ARBA" id="ARBA00022989"/>
    </source>
</evidence>
<dbReference type="PANTHER" id="PTHR39583:SF3">
    <property type="entry name" value="PREPILIN PEPTIDASE-DEPENDENT PROTEIN B"/>
    <property type="match status" value="1"/>
</dbReference>
<protein>
    <submittedName>
        <fullName evidence="10">Prepilin-type cleavage/methylation domain-containing protein</fullName>
    </submittedName>
</protein>
<evidence type="ECO:0000256" key="1">
    <source>
        <dbReference type="ARBA" id="ARBA00004167"/>
    </source>
</evidence>
<dbReference type="KEGG" id="serq:CWC46_19650"/>
<keyword evidence="2" id="KW-0813">Transport</keyword>
<dbReference type="Pfam" id="PF07963">
    <property type="entry name" value="N_methyl"/>
    <property type="match status" value="1"/>
</dbReference>
<reference evidence="10 11" key="1">
    <citation type="journal article" date="2013" name="Genome Announc.">
        <title>Draft genome sequence of Serratia sp. strain ATCC 39006, a model bacterium for analysis of the biosynthesis and regulation of prodigiosin, a carbapenem, and gas vesicles.</title>
        <authorList>
            <person name="Fineran P.C."/>
            <person name="Iglesias Cans M.C."/>
            <person name="Ramsay J.P."/>
            <person name="Wilf N.M."/>
            <person name="Cossyleon D."/>
            <person name="McNeil M.B."/>
            <person name="Williamson N.R."/>
            <person name="Monson R.E."/>
            <person name="Becher S.A."/>
            <person name="Stanton J.A."/>
            <person name="Brugger K."/>
            <person name="Brown S.D."/>
            <person name="Salmond G.P."/>
        </authorList>
    </citation>
    <scope>NUCLEOTIDE SEQUENCE [LARGE SCALE GENOMIC DNA]</scope>
    <source>
        <strain evidence="10">ATCC 39006</strain>
        <strain evidence="11">ATCC 39006 / SC 11482</strain>
    </source>
</reference>
<organism evidence="10 11">
    <name type="scientific">Serratia sp. (strain ATCC 39006)</name>
    <name type="common">Prodigiosinella confusarubida</name>
    <dbReference type="NCBI Taxonomy" id="104623"/>
    <lineage>
        <taxon>Bacteria</taxon>
        <taxon>Pseudomonadati</taxon>
        <taxon>Pseudomonadota</taxon>
        <taxon>Gammaproteobacteria</taxon>
        <taxon>Enterobacterales</taxon>
        <taxon>Pectobacteriaceae</taxon>
        <taxon>Prodigiosinella</taxon>
    </lineage>
</organism>
<dbReference type="InterPro" id="IPR051621">
    <property type="entry name" value="T2SS_protein_J"/>
</dbReference>
<keyword evidence="6 8" id="KW-1133">Transmembrane helix</keyword>
<proteinExistence type="predicted"/>
<name>A0A2I5TNK5_SERS3</name>
<dbReference type="RefSeq" id="WP_021014843.1">
    <property type="nucleotide sequence ID" value="NZ_CP025084.1"/>
</dbReference>
<dbReference type="OrthoDB" id="7059546at2"/>
<evidence type="ECO:0000313" key="11">
    <source>
        <dbReference type="Proteomes" id="UP000017700"/>
    </source>
</evidence>
<dbReference type="PIRSF" id="PIRSF004525">
    <property type="entry name" value="Pilin_peptidase-dep_B_prd"/>
    <property type="match status" value="1"/>
</dbReference>
<dbReference type="Proteomes" id="UP000233778">
    <property type="component" value="Chromosome"/>
</dbReference>
<evidence type="ECO:0000256" key="4">
    <source>
        <dbReference type="ARBA" id="ARBA00022692"/>
    </source>
</evidence>
<dbReference type="GO" id="GO:0015628">
    <property type="term" value="P:protein secretion by the type II secretion system"/>
    <property type="evidence" value="ECO:0007669"/>
    <property type="project" value="TreeGrafter"/>
</dbReference>
<evidence type="ECO:0000313" key="9">
    <source>
        <dbReference type="EMBL" id="AUH01822.1"/>
    </source>
</evidence>
<dbReference type="Proteomes" id="UP000017700">
    <property type="component" value="Chromosome"/>
</dbReference>
<evidence type="ECO:0000256" key="7">
    <source>
        <dbReference type="ARBA" id="ARBA00023136"/>
    </source>
</evidence>
<evidence type="ECO:0000256" key="8">
    <source>
        <dbReference type="SAM" id="Phobius"/>
    </source>
</evidence>
<reference evidence="9 12" key="3">
    <citation type="submission" date="2017-11" db="EMBL/GenBank/DDBJ databases">
        <title>Complete genome sequence of Serratia sp. ATCC 39006 LacA.</title>
        <authorList>
            <person name="Hampton H.G."/>
            <person name="Jackson S.A."/>
            <person name="Jauregui R."/>
            <person name="Poulter G.T.M."/>
            <person name="Salmond G.P.C."/>
            <person name="Fineran P.C."/>
        </authorList>
    </citation>
    <scope>NUCLEOTIDE SEQUENCE [LARGE SCALE GENOMIC DNA]</scope>
    <source>
        <strain evidence="9 12">ATCC 39006</strain>
    </source>
</reference>